<accession>A0A858RKE1</accession>
<sequence>MIQPQPQLLPGTGGTWNVQWLGIQGRSYFLQASDDLVSWHYAPLIEAGNDEIIEYETGALGSRHFLRLAYVNQTASNLDTADFDDDDLGNLAEINVHHTDPLKQDTDEDGMPDGWEINHGLDPNDNGSISFVNGPSGDKDGDGIPNIQEFQGGTDPVSPGSFPVSLIFVERTANQNFSTPSGTLHKWASWLPEESSTDTISSFSSPQGMSGQLESAFTFPALPPTKATISPIGGTVGAVSANYGSTESGGGRSVQGHVQHGRFWLKATPLDIAKGRGSQKFLKMVDRYTGPYSGGSTRVERLITVEKLEAQASTGYSEPFDIKPEVITGPGNFFSSTITILTPVSIKPVEGMAGVVGDMVPSNQTTDPELHFVTPKKTVEIAEDYVTFTATGITEQQITNGDAEQIVEWDGGQPVLNEPLKRKVSRAVADKTPIRIKTLGKFGGQEVAKVNVWVIWCDCAIEDYENVAFLVNRTPDIFEPAGSTYGGIMLRPQEHWRFRFKISPAEMTSGESDRPDLEGPNTTPVPGGLKQHMMEPQFPADHAALKWDVSRRVEFTILNPNLIPKEKFPGSYVFKNQPKVSDPVVSFPQNPVEGNDDPSGQNWRDEDDNPYRELVENGLSHSVGEISSYDGPIFGFKATMGVGGQPWLRLQISKNLRGWSWRARTRAAEIGHGIESPTTWSGIM</sequence>
<dbReference type="Proteomes" id="UP000501812">
    <property type="component" value="Chromosome"/>
</dbReference>
<name>A0A858RKE1_9BACT</name>
<dbReference type="EMBL" id="CP051774">
    <property type="protein sequence ID" value="QJE97322.1"/>
    <property type="molecule type" value="Genomic_DNA"/>
</dbReference>
<evidence type="ECO:0000313" key="6">
    <source>
        <dbReference type="EMBL" id="QJE97322.1"/>
    </source>
</evidence>
<dbReference type="KEGG" id="luo:HHL09_16510"/>
<dbReference type="AlphaFoldDB" id="A0A858RKE1"/>
<evidence type="ECO:0000256" key="4">
    <source>
        <dbReference type="ARBA" id="ARBA00022837"/>
    </source>
</evidence>
<proteinExistence type="predicted"/>
<feature type="region of interest" description="Disordered" evidence="5">
    <location>
        <begin position="118"/>
        <end position="144"/>
    </location>
</feature>
<keyword evidence="4" id="KW-0106">Calcium</keyword>
<dbReference type="Pfam" id="PF18884">
    <property type="entry name" value="TSP3_bac"/>
    <property type="match status" value="2"/>
</dbReference>
<evidence type="ECO:0000256" key="5">
    <source>
        <dbReference type="SAM" id="MobiDB-lite"/>
    </source>
</evidence>
<evidence type="ECO:0000256" key="2">
    <source>
        <dbReference type="ARBA" id="ARBA00022525"/>
    </source>
</evidence>
<evidence type="ECO:0000256" key="1">
    <source>
        <dbReference type="ARBA" id="ARBA00004613"/>
    </source>
</evidence>
<comment type="subcellular location">
    <subcellularLocation>
        <location evidence="1">Secreted</location>
    </subcellularLocation>
</comment>
<dbReference type="InterPro" id="IPR059100">
    <property type="entry name" value="TSP3_bac"/>
</dbReference>
<organism evidence="6 7">
    <name type="scientific">Luteolibacter luteus</name>
    <dbReference type="NCBI Taxonomy" id="2728835"/>
    <lineage>
        <taxon>Bacteria</taxon>
        <taxon>Pseudomonadati</taxon>
        <taxon>Verrucomicrobiota</taxon>
        <taxon>Verrucomicrobiia</taxon>
        <taxon>Verrucomicrobiales</taxon>
        <taxon>Verrucomicrobiaceae</taxon>
        <taxon>Luteolibacter</taxon>
    </lineage>
</organism>
<evidence type="ECO:0000256" key="3">
    <source>
        <dbReference type="ARBA" id="ARBA00022729"/>
    </source>
</evidence>
<protein>
    <submittedName>
        <fullName evidence="6">Uncharacterized protein</fullName>
    </submittedName>
</protein>
<dbReference type="RefSeq" id="WP_169455722.1">
    <property type="nucleotide sequence ID" value="NZ_CP051774.1"/>
</dbReference>
<keyword evidence="2" id="KW-0964">Secreted</keyword>
<keyword evidence="7" id="KW-1185">Reference proteome</keyword>
<keyword evidence="3" id="KW-0732">Signal</keyword>
<feature type="region of interest" description="Disordered" evidence="5">
    <location>
        <begin position="583"/>
        <end position="609"/>
    </location>
</feature>
<gene>
    <name evidence="6" type="ORF">HHL09_16510</name>
</gene>
<evidence type="ECO:0000313" key="7">
    <source>
        <dbReference type="Proteomes" id="UP000501812"/>
    </source>
</evidence>
<reference evidence="6 7" key="1">
    <citation type="submission" date="2020-04" db="EMBL/GenBank/DDBJ databases">
        <title>Luteolibacter sp. G-1-1-1 isolated from soil.</title>
        <authorList>
            <person name="Dahal R.H."/>
        </authorList>
    </citation>
    <scope>NUCLEOTIDE SEQUENCE [LARGE SCALE GENOMIC DNA]</scope>
    <source>
        <strain evidence="6 7">G-1-1-1</strain>
    </source>
</reference>